<dbReference type="PANTHER" id="PTHR43737:SF1">
    <property type="entry name" value="DUF1501 DOMAIN-CONTAINING PROTEIN"/>
    <property type="match status" value="1"/>
</dbReference>
<dbReference type="EMBL" id="LR586016">
    <property type="protein sequence ID" value="VIP02413.1"/>
    <property type="molecule type" value="Genomic_DNA"/>
</dbReference>
<proteinExistence type="predicted"/>
<dbReference type="Proteomes" id="UP000464378">
    <property type="component" value="Chromosome"/>
</dbReference>
<dbReference type="AlphaFoldDB" id="A0A6C2YMS2"/>
<organism evidence="1">
    <name type="scientific">Tuwongella immobilis</name>
    <dbReference type="NCBI Taxonomy" id="692036"/>
    <lineage>
        <taxon>Bacteria</taxon>
        <taxon>Pseudomonadati</taxon>
        <taxon>Planctomycetota</taxon>
        <taxon>Planctomycetia</taxon>
        <taxon>Gemmatales</taxon>
        <taxon>Gemmataceae</taxon>
        <taxon>Tuwongella</taxon>
    </lineage>
</organism>
<dbReference type="InterPro" id="IPR010869">
    <property type="entry name" value="DUF1501"/>
</dbReference>
<dbReference type="PANTHER" id="PTHR43737">
    <property type="entry name" value="BLL7424 PROTEIN"/>
    <property type="match status" value="1"/>
</dbReference>
<evidence type="ECO:0008006" key="3">
    <source>
        <dbReference type="Google" id="ProtNLM"/>
    </source>
</evidence>
<dbReference type="SUPFAM" id="SSF53649">
    <property type="entry name" value="Alkaline phosphatase-like"/>
    <property type="match status" value="1"/>
</dbReference>
<dbReference type="InParanoid" id="A0A6C2YMS2"/>
<accession>A0A6C2YMS2</accession>
<protein>
    <recommendedName>
        <fullName evidence="3">DUF1501 domain-containing protein</fullName>
    </recommendedName>
</protein>
<evidence type="ECO:0000313" key="2">
    <source>
        <dbReference type="Proteomes" id="UP000464378"/>
    </source>
</evidence>
<dbReference type="EMBL" id="LR593887">
    <property type="protein sequence ID" value="VTS01324.1"/>
    <property type="molecule type" value="Genomic_DNA"/>
</dbReference>
<name>A0A6C2YMS2_9BACT</name>
<dbReference type="Pfam" id="PF07394">
    <property type="entry name" value="DUF1501"/>
    <property type="match status" value="1"/>
</dbReference>
<dbReference type="InterPro" id="IPR017850">
    <property type="entry name" value="Alkaline_phosphatase_core_sf"/>
</dbReference>
<dbReference type="PROSITE" id="PS51318">
    <property type="entry name" value="TAT"/>
    <property type="match status" value="1"/>
</dbReference>
<gene>
    <name evidence="1" type="ORF">GMBLW1_15470</name>
</gene>
<sequence>MICSRRHFLHGSAFSLGSVALPWLLQQDGVIAAPAKPELEPQQFDLLPKPPHHPPQAKAMISLFMFGGPSHIDLFDPKPELDKRDGQTYPGKLKFDNVAQATSKIMAAPWKFRKHGECGMDLSELLPHLGTIADKITLIRSMHTGVNNHIPSMYALNTGVGVAGRPSLGSWLLHALGSETQNLPAYVALTHPSGLPLVGGENWTNGWLPSIYQGTMARPTEPRILNLDPPPHLRGTPQERQLDLLKTLNQKHLQQHPGENDLSARIANYELAARMQLAAKDAFDISRESRAVQRLYGIDNPVTKDYGTRCLIARRLVERGVRFIQIFNVGQSWDQHGALFQELPRLCREVDQPAAALVKDLEARGLLDSTVVHWGGEMGRLPVVQGTPTKEQAGRDHNTYGFSVWAAGGGFKRGHIHGATDEFGSAAVTDIVTHHDWLATLLHLFGVDPKRLVFKRNNRELTLIENSSAKPVTGLLA</sequence>
<reference evidence="1" key="1">
    <citation type="submission" date="2019-04" db="EMBL/GenBank/DDBJ databases">
        <authorList>
            <consortium name="Science for Life Laboratories"/>
        </authorList>
    </citation>
    <scope>NUCLEOTIDE SEQUENCE</scope>
    <source>
        <strain evidence="1">MBLW1</strain>
    </source>
</reference>
<evidence type="ECO:0000313" key="1">
    <source>
        <dbReference type="EMBL" id="VIP02413.1"/>
    </source>
</evidence>
<dbReference type="KEGG" id="tim:GMBLW1_15470"/>
<keyword evidence="2" id="KW-1185">Reference proteome</keyword>
<dbReference type="InterPro" id="IPR006311">
    <property type="entry name" value="TAT_signal"/>
</dbReference>
<dbReference type="RefSeq" id="WP_162657591.1">
    <property type="nucleotide sequence ID" value="NZ_LR593887.1"/>
</dbReference>